<keyword evidence="2" id="KW-1185">Reference proteome</keyword>
<evidence type="ECO:0000313" key="1">
    <source>
        <dbReference type="EMBL" id="PON76660.1"/>
    </source>
</evidence>
<dbReference type="OrthoDB" id="10527862at2759"/>
<dbReference type="AlphaFoldDB" id="A0A2P5DTP4"/>
<reference evidence="2" key="1">
    <citation type="submission" date="2016-06" db="EMBL/GenBank/DDBJ databases">
        <title>Parallel loss of symbiosis genes in relatives of nitrogen-fixing non-legume Parasponia.</title>
        <authorList>
            <person name="Van Velzen R."/>
            <person name="Holmer R."/>
            <person name="Bu F."/>
            <person name="Rutten L."/>
            <person name="Van Zeijl A."/>
            <person name="Liu W."/>
            <person name="Santuari L."/>
            <person name="Cao Q."/>
            <person name="Sharma T."/>
            <person name="Shen D."/>
            <person name="Roswanjaya Y."/>
            <person name="Wardhani T."/>
            <person name="Kalhor M.S."/>
            <person name="Jansen J."/>
            <person name="Van den Hoogen J."/>
            <person name="Gungor B."/>
            <person name="Hartog M."/>
            <person name="Hontelez J."/>
            <person name="Verver J."/>
            <person name="Yang W.-C."/>
            <person name="Schijlen E."/>
            <person name="Repin R."/>
            <person name="Schilthuizen M."/>
            <person name="Schranz E."/>
            <person name="Heidstra R."/>
            <person name="Miyata K."/>
            <person name="Fedorova E."/>
            <person name="Kohlen W."/>
            <person name="Bisseling T."/>
            <person name="Smit S."/>
            <person name="Geurts R."/>
        </authorList>
    </citation>
    <scope>NUCLEOTIDE SEQUENCE [LARGE SCALE GENOMIC DNA]</scope>
    <source>
        <strain evidence="2">cv. WU1-14</strain>
    </source>
</reference>
<proteinExistence type="predicted"/>
<gene>
    <name evidence="1" type="ORF">PanWU01x14_033460</name>
</gene>
<accession>A0A2P5DTP4</accession>
<dbReference type="Proteomes" id="UP000237105">
    <property type="component" value="Unassembled WGS sequence"/>
</dbReference>
<dbReference type="EMBL" id="JXTB01000017">
    <property type="protein sequence ID" value="PON76660.1"/>
    <property type="molecule type" value="Genomic_DNA"/>
</dbReference>
<name>A0A2P5DTP4_PARAD</name>
<feature type="non-terminal residue" evidence="1">
    <location>
        <position position="1"/>
    </location>
</feature>
<organism evidence="1 2">
    <name type="scientific">Parasponia andersonii</name>
    <name type="common">Sponia andersonii</name>
    <dbReference type="NCBI Taxonomy" id="3476"/>
    <lineage>
        <taxon>Eukaryota</taxon>
        <taxon>Viridiplantae</taxon>
        <taxon>Streptophyta</taxon>
        <taxon>Embryophyta</taxon>
        <taxon>Tracheophyta</taxon>
        <taxon>Spermatophyta</taxon>
        <taxon>Magnoliopsida</taxon>
        <taxon>eudicotyledons</taxon>
        <taxon>Gunneridae</taxon>
        <taxon>Pentapetalae</taxon>
        <taxon>rosids</taxon>
        <taxon>fabids</taxon>
        <taxon>Rosales</taxon>
        <taxon>Cannabaceae</taxon>
        <taxon>Parasponia</taxon>
    </lineage>
</organism>
<comment type="caution">
    <text evidence="1">The sequence shown here is derived from an EMBL/GenBank/DDBJ whole genome shotgun (WGS) entry which is preliminary data.</text>
</comment>
<protein>
    <submittedName>
        <fullName evidence="1">Uncharacterized protein</fullName>
    </submittedName>
</protein>
<sequence length="106" mass="12462">TERLSPFKCPQNPNYLPTKQSKCTTSAQNESKTNKRKRYCFELSSNLRENCILSFQKSMLASTPQKFQKTHEILKKTPNIHITLISSNLPQYMYICTYEYTTIWSK</sequence>
<evidence type="ECO:0000313" key="2">
    <source>
        <dbReference type="Proteomes" id="UP000237105"/>
    </source>
</evidence>